<comment type="caution">
    <text evidence="1">The sequence shown here is derived from an EMBL/GenBank/DDBJ whole genome shotgun (WGS) entry which is preliminary data.</text>
</comment>
<evidence type="ECO:0000313" key="1">
    <source>
        <dbReference type="EMBL" id="MTH80195.1"/>
    </source>
</evidence>
<reference evidence="1 2" key="1">
    <citation type="submission" date="2019-11" db="EMBL/GenBank/DDBJ databases">
        <authorList>
            <person name="Dong K."/>
        </authorList>
    </citation>
    <scope>NUCLEOTIDE SEQUENCE [LARGE SCALE GENOMIC DNA]</scope>
    <source>
        <strain evidence="1 2">NBRC 111993</strain>
    </source>
</reference>
<protein>
    <submittedName>
        <fullName evidence="1">Uncharacterized protein</fullName>
    </submittedName>
</protein>
<keyword evidence="2" id="KW-1185">Reference proteome</keyword>
<gene>
    <name evidence="1" type="ORF">GL286_21085</name>
</gene>
<accession>A0A6L6JFY7</accession>
<dbReference type="RefSeq" id="WP_155097545.1">
    <property type="nucleotide sequence ID" value="NZ_WMIE01000031.1"/>
</dbReference>
<dbReference type="AlphaFoldDB" id="A0A6L6JFY7"/>
<name>A0A6L6JFY7_9RHOB</name>
<organism evidence="1 2">
    <name type="scientific">Paracoccus aestuariivivens</name>
    <dbReference type="NCBI Taxonomy" id="1820333"/>
    <lineage>
        <taxon>Bacteria</taxon>
        <taxon>Pseudomonadati</taxon>
        <taxon>Pseudomonadota</taxon>
        <taxon>Alphaproteobacteria</taxon>
        <taxon>Rhodobacterales</taxon>
        <taxon>Paracoccaceae</taxon>
        <taxon>Paracoccus</taxon>
    </lineage>
</organism>
<proteinExistence type="predicted"/>
<dbReference type="Proteomes" id="UP000478183">
    <property type="component" value="Unassembled WGS sequence"/>
</dbReference>
<sequence length="137" mass="15512">MLKTHLRRDDTECAQMPQIALLTWTVSGSGTTCVVCHQQRLRFFTLYPHKGQVTASRDALQFLSERSIHFEMRLDVGRGFRPEIVARLGELAQLGVCASIGFDVDEGDLKPMEKFDHAAPLQLLPKREETINVDAWT</sequence>
<dbReference type="EMBL" id="WMIE01000031">
    <property type="protein sequence ID" value="MTH80195.1"/>
    <property type="molecule type" value="Genomic_DNA"/>
</dbReference>
<evidence type="ECO:0000313" key="2">
    <source>
        <dbReference type="Proteomes" id="UP000478183"/>
    </source>
</evidence>